<dbReference type="OMA" id="IYSHMHE"/>
<dbReference type="AlphaFoldDB" id="N6T3N0"/>
<protein>
    <submittedName>
        <fullName evidence="1">Uncharacterized protein</fullName>
    </submittedName>
</protein>
<organism evidence="1">
    <name type="scientific">Dendroctonus ponderosae</name>
    <name type="common">Mountain pine beetle</name>
    <dbReference type="NCBI Taxonomy" id="77166"/>
    <lineage>
        <taxon>Eukaryota</taxon>
        <taxon>Metazoa</taxon>
        <taxon>Ecdysozoa</taxon>
        <taxon>Arthropoda</taxon>
        <taxon>Hexapoda</taxon>
        <taxon>Insecta</taxon>
        <taxon>Pterygota</taxon>
        <taxon>Neoptera</taxon>
        <taxon>Endopterygota</taxon>
        <taxon>Coleoptera</taxon>
        <taxon>Polyphaga</taxon>
        <taxon>Cucujiformia</taxon>
        <taxon>Curculionidae</taxon>
        <taxon>Scolytinae</taxon>
        <taxon>Dendroctonus</taxon>
    </lineage>
</organism>
<proteinExistence type="predicted"/>
<dbReference type="OrthoDB" id="2149267at2759"/>
<accession>N6T3N0</accession>
<gene>
    <name evidence="1" type="ORF">YQE_11143</name>
</gene>
<feature type="non-terminal residue" evidence="1">
    <location>
        <position position="1"/>
    </location>
</feature>
<name>N6T3N0_DENPD</name>
<dbReference type="HOGENOM" id="CLU_2401912_0_0_1"/>
<dbReference type="EMBL" id="KB741235">
    <property type="protein sequence ID" value="ENN72213.1"/>
    <property type="molecule type" value="Genomic_DNA"/>
</dbReference>
<evidence type="ECO:0000313" key="1">
    <source>
        <dbReference type="EMBL" id="ENN72213.1"/>
    </source>
</evidence>
<reference evidence="1" key="1">
    <citation type="journal article" date="2013" name="Genome Biol.">
        <title>Draft genome of the mountain pine beetle, Dendroctonus ponderosae Hopkins, a major forest pest.</title>
        <authorList>
            <person name="Keeling C.I."/>
            <person name="Yuen M.M."/>
            <person name="Liao N.Y."/>
            <person name="Docking T.R."/>
            <person name="Chan S.K."/>
            <person name="Taylor G.A."/>
            <person name="Palmquist D.L."/>
            <person name="Jackman S.D."/>
            <person name="Nguyen A."/>
            <person name="Li M."/>
            <person name="Henderson H."/>
            <person name="Janes J.K."/>
            <person name="Zhao Y."/>
            <person name="Pandoh P."/>
            <person name="Moore R."/>
            <person name="Sperling F.A."/>
            <person name="Huber D.P."/>
            <person name="Birol I."/>
            <person name="Jones S.J."/>
            <person name="Bohlmann J."/>
        </authorList>
    </citation>
    <scope>NUCLEOTIDE SEQUENCE</scope>
</reference>
<sequence>MSNLLVSDYLDIYSHMHEKLAISKSEPDSKVFGSISEGVFEGKIVSPSGSYYVEKAHHYFPQKTHPNRTFHSVIYHEDHVHDPYEAMREGRQS</sequence>